<feature type="transmembrane region" description="Helical" evidence="1">
    <location>
        <begin position="12"/>
        <end position="31"/>
    </location>
</feature>
<dbReference type="GeneID" id="19397964"/>
<keyword evidence="1" id="KW-1133">Transmembrane helix</keyword>
<evidence type="ECO:0000313" key="3">
    <source>
        <dbReference type="Proteomes" id="UP000016935"/>
    </source>
</evidence>
<organism evidence="2 3">
    <name type="scientific">Exserohilum turcicum (strain 28A)</name>
    <name type="common">Northern leaf blight fungus</name>
    <name type="synonym">Setosphaeria turcica</name>
    <dbReference type="NCBI Taxonomy" id="671987"/>
    <lineage>
        <taxon>Eukaryota</taxon>
        <taxon>Fungi</taxon>
        <taxon>Dikarya</taxon>
        <taxon>Ascomycota</taxon>
        <taxon>Pezizomycotina</taxon>
        <taxon>Dothideomycetes</taxon>
        <taxon>Pleosporomycetidae</taxon>
        <taxon>Pleosporales</taxon>
        <taxon>Pleosporineae</taxon>
        <taxon>Pleosporaceae</taxon>
        <taxon>Exserohilum</taxon>
    </lineage>
</organism>
<name>R0IXG6_EXST2</name>
<reference evidence="2 3" key="1">
    <citation type="journal article" date="2012" name="PLoS Pathog.">
        <title>Diverse lifestyles and strategies of plant pathogenesis encoded in the genomes of eighteen Dothideomycetes fungi.</title>
        <authorList>
            <person name="Ohm R.A."/>
            <person name="Feau N."/>
            <person name="Henrissat B."/>
            <person name="Schoch C.L."/>
            <person name="Horwitz B.A."/>
            <person name="Barry K.W."/>
            <person name="Condon B.J."/>
            <person name="Copeland A.C."/>
            <person name="Dhillon B."/>
            <person name="Glaser F."/>
            <person name="Hesse C.N."/>
            <person name="Kosti I."/>
            <person name="LaButti K."/>
            <person name="Lindquist E.A."/>
            <person name="Lucas S."/>
            <person name="Salamov A.A."/>
            <person name="Bradshaw R.E."/>
            <person name="Ciuffetti L."/>
            <person name="Hamelin R.C."/>
            <person name="Kema G.H.J."/>
            <person name="Lawrence C."/>
            <person name="Scott J.A."/>
            <person name="Spatafora J.W."/>
            <person name="Turgeon B.G."/>
            <person name="de Wit P.J.G.M."/>
            <person name="Zhong S."/>
            <person name="Goodwin S.B."/>
            <person name="Grigoriev I.V."/>
        </authorList>
    </citation>
    <scope>NUCLEOTIDE SEQUENCE [LARGE SCALE GENOMIC DNA]</scope>
    <source>
        <strain evidence="3">28A</strain>
    </source>
</reference>
<dbReference type="OrthoDB" id="10029326at2759"/>
<feature type="transmembrane region" description="Helical" evidence="1">
    <location>
        <begin position="224"/>
        <end position="244"/>
    </location>
</feature>
<dbReference type="HOGENOM" id="CLU_038717_1_0_1"/>
<evidence type="ECO:0000256" key="1">
    <source>
        <dbReference type="SAM" id="Phobius"/>
    </source>
</evidence>
<keyword evidence="1" id="KW-0472">Membrane</keyword>
<dbReference type="eggNOG" id="ENOG502SNJI">
    <property type="taxonomic scope" value="Eukaryota"/>
</dbReference>
<proteinExistence type="predicted"/>
<dbReference type="RefSeq" id="XP_008023091.1">
    <property type="nucleotide sequence ID" value="XM_008024900.1"/>
</dbReference>
<protein>
    <submittedName>
        <fullName evidence="2">Uncharacterized protein</fullName>
    </submittedName>
</protein>
<feature type="transmembrane region" description="Helical" evidence="1">
    <location>
        <begin position="151"/>
        <end position="172"/>
    </location>
</feature>
<dbReference type="EMBL" id="KB908515">
    <property type="protein sequence ID" value="EOA89271.1"/>
    <property type="molecule type" value="Genomic_DNA"/>
</dbReference>
<accession>R0IXG6</accession>
<keyword evidence="3" id="KW-1185">Reference proteome</keyword>
<dbReference type="STRING" id="671987.R0IXG6"/>
<feature type="transmembrane region" description="Helical" evidence="1">
    <location>
        <begin position="315"/>
        <end position="338"/>
    </location>
</feature>
<reference evidence="2 3" key="2">
    <citation type="journal article" date="2013" name="PLoS Genet.">
        <title>Comparative genome structure, secondary metabolite, and effector coding capacity across Cochliobolus pathogens.</title>
        <authorList>
            <person name="Condon B.J."/>
            <person name="Leng Y."/>
            <person name="Wu D."/>
            <person name="Bushley K.E."/>
            <person name="Ohm R.A."/>
            <person name="Otillar R."/>
            <person name="Martin J."/>
            <person name="Schackwitz W."/>
            <person name="Grimwood J."/>
            <person name="MohdZainudin N."/>
            <person name="Xue C."/>
            <person name="Wang R."/>
            <person name="Manning V.A."/>
            <person name="Dhillon B."/>
            <person name="Tu Z.J."/>
            <person name="Steffenson B.J."/>
            <person name="Salamov A."/>
            <person name="Sun H."/>
            <person name="Lowry S."/>
            <person name="LaButti K."/>
            <person name="Han J."/>
            <person name="Copeland A."/>
            <person name="Lindquist E."/>
            <person name="Barry K."/>
            <person name="Schmutz J."/>
            <person name="Baker S.E."/>
            <person name="Ciuffetti L.M."/>
            <person name="Grigoriev I.V."/>
            <person name="Zhong S."/>
            <person name="Turgeon B.G."/>
        </authorList>
    </citation>
    <scope>NUCLEOTIDE SEQUENCE [LARGE SCALE GENOMIC DNA]</scope>
    <source>
        <strain evidence="3">28A</strain>
    </source>
</reference>
<evidence type="ECO:0000313" key="2">
    <source>
        <dbReference type="EMBL" id="EOA89271.1"/>
    </source>
</evidence>
<dbReference type="AlphaFoldDB" id="R0IXG6"/>
<feature type="transmembrane region" description="Helical" evidence="1">
    <location>
        <begin position="269"/>
        <end position="294"/>
    </location>
</feature>
<feature type="transmembrane region" description="Helical" evidence="1">
    <location>
        <begin position="109"/>
        <end position="130"/>
    </location>
</feature>
<keyword evidence="1" id="KW-0812">Transmembrane</keyword>
<sequence>MAPSTAHDRRSSDGIVLFLYAVLAALGLYTMRIVTTMNDVPVGFMEMLQAPTLPDGTLIKTVYTGIEPLDQGLTAMQIHFLLQVAPIIAIMNVEACRVRNQSSWLKYTAFWAAIYQNIGGATIITIWWMLIHNMSSPKSYYQSGRTVPLPYARVILLGTILFYIIPTLAIWLPTSKSMDALQNILAFWQFTPLLVNIPLWLVYPTSSLTVTSKNKNSDIFHLRILYVFMFFFSIAVHWYTIYGISVSPHPDVTYARVFVPSTYTWKKDAAWGLLWIFQCDWVVMTVMCVIHSCVTVCDIQRVKKGEASLENIFESFLIIMTITIGGGPPAALSAVWYWREGHMAAIENASAAKKGQ</sequence>
<dbReference type="Proteomes" id="UP000016935">
    <property type="component" value="Unassembled WGS sequence"/>
</dbReference>
<feature type="transmembrane region" description="Helical" evidence="1">
    <location>
        <begin position="184"/>
        <end position="203"/>
    </location>
</feature>
<gene>
    <name evidence="2" type="ORF">SETTUDRAFT_159676</name>
</gene>